<dbReference type="InterPro" id="IPR034032">
    <property type="entry name" value="Zn_MMP-like_bac"/>
</dbReference>
<dbReference type="Pfam" id="PF16313">
    <property type="entry name" value="DUF4953"/>
    <property type="match status" value="1"/>
</dbReference>
<feature type="domain" description="DUF5117" evidence="2">
    <location>
        <begin position="92"/>
        <end position="284"/>
    </location>
</feature>
<dbReference type="CDD" id="cd04276">
    <property type="entry name" value="ZnMc_MMP_like_2"/>
    <property type="match status" value="1"/>
</dbReference>
<keyword evidence="3" id="KW-0378">Hydrolase</keyword>
<keyword evidence="3" id="KW-0482">Metalloprotease</keyword>
<gene>
    <name evidence="3" type="ORF">GCM10007852_06700</name>
</gene>
<reference evidence="3" key="2">
    <citation type="submission" date="2023-01" db="EMBL/GenBank/DDBJ databases">
        <title>Draft genome sequence of Agaribacter marinus strain NBRC 110023.</title>
        <authorList>
            <person name="Sun Q."/>
            <person name="Mori K."/>
        </authorList>
    </citation>
    <scope>NUCLEOTIDE SEQUENCE</scope>
    <source>
        <strain evidence="3">NBRC 110023</strain>
    </source>
</reference>
<sequence>MKSQYLLQKSNADTQKRLSSLCLALLLMIAVSLSHINSSKAELLEGFIDIRYDKSEDKVYLRLNKQMLEQAFIFQSSLPHGVGSNDIGLDRGQLGRTRLTEFVRFGNKIMLNQLNTTYRSSSQNAAEKASIDEAFADSIIAGFKIDSETEDYIEFDYTSFLLSDIHNMADRLKFRKQGSYKLDAKRSGVYLAKTKAFPLNTELEAVITFSGEPKGQFIRQVTPDAQSVTVHMHHSFVKLPENDFKPRAFHPYSGFNKHSFYDYSVPIDADMEQKYIRRHHLEKKHPDTSTSEAVEPIVYYLDPGIPEPVYSALRDGALWWNQAFEAAGYKNAFQVKRLPDGADPMDVRYNIIQWVHRATRGWSYGFSVVDPRTGEILKGHVTLGSLRVRQDYLIALGMTSPFADKDADTSAQLQMALNRIKQLSAHEVGHTLGIAHNFSASENDRASVMDYPHPYIQLTKEGIDLSNAYDDKIGAWDKHVIKYGYQTYADANTESDALSSLVTLAQKQFLFKSDPDARSSDRPSSDGHLWDNGADPIAEFKRVLAVRDYALNNFGSESLPFGAPWSDLEERLVPIYYSHRYQLDALVKQIGGVNYQYSIKEANDNTPKATIVDGKIQHEALALMIKSASDKFLTLPPKLASLIPPKTYGSQRNRESITSRMGRNFDPLAMAESASFSALKKLLTAERLNRLDYQYSLDSSVPSVQFLLREVFDNIVVNATASGLAARIGLLGLQANFDLLNDKTLAPEVALTIKAELLRFGESLEKQRKNAKAKVILKHLNTYWQRGDFPMNIDVTPMPPGSPI</sequence>
<dbReference type="RefSeq" id="WP_284216074.1">
    <property type="nucleotide sequence ID" value="NZ_BSOT01000005.1"/>
</dbReference>
<accession>A0AA37SV21</accession>
<dbReference type="InterPro" id="IPR033413">
    <property type="entry name" value="DUF5117"/>
</dbReference>
<dbReference type="EMBL" id="BSOT01000005">
    <property type="protein sequence ID" value="GLR69762.1"/>
    <property type="molecule type" value="Genomic_DNA"/>
</dbReference>
<evidence type="ECO:0000259" key="1">
    <source>
        <dbReference type="Pfam" id="PF16313"/>
    </source>
</evidence>
<keyword evidence="3" id="KW-0645">Protease</keyword>
<reference evidence="3" key="1">
    <citation type="journal article" date="2014" name="Int. J. Syst. Evol. Microbiol.">
        <title>Complete genome sequence of Corynebacterium casei LMG S-19264T (=DSM 44701T), isolated from a smear-ripened cheese.</title>
        <authorList>
            <consortium name="US DOE Joint Genome Institute (JGI-PGF)"/>
            <person name="Walter F."/>
            <person name="Albersmeier A."/>
            <person name="Kalinowski J."/>
            <person name="Ruckert C."/>
        </authorList>
    </citation>
    <scope>NUCLEOTIDE SEQUENCE</scope>
    <source>
        <strain evidence="3">NBRC 110023</strain>
    </source>
</reference>
<dbReference type="Pfam" id="PF17148">
    <property type="entry name" value="DUF5117"/>
    <property type="match status" value="1"/>
</dbReference>
<name>A0AA37SV21_9ALTE</name>
<protein>
    <submittedName>
        <fullName evidence="3">Periplasmic metalloprotease</fullName>
    </submittedName>
</protein>
<evidence type="ECO:0000313" key="3">
    <source>
        <dbReference type="EMBL" id="GLR69762.1"/>
    </source>
</evidence>
<keyword evidence="4" id="KW-1185">Reference proteome</keyword>
<comment type="caution">
    <text evidence="3">The sequence shown here is derived from an EMBL/GenBank/DDBJ whole genome shotgun (WGS) entry which is preliminary data.</text>
</comment>
<evidence type="ECO:0000259" key="2">
    <source>
        <dbReference type="Pfam" id="PF17148"/>
    </source>
</evidence>
<proteinExistence type="predicted"/>
<evidence type="ECO:0000313" key="4">
    <source>
        <dbReference type="Proteomes" id="UP001156601"/>
    </source>
</evidence>
<dbReference type="AlphaFoldDB" id="A0AA37SV21"/>
<dbReference type="InterPro" id="IPR024079">
    <property type="entry name" value="MetalloPept_cat_dom_sf"/>
</dbReference>
<dbReference type="PANTHER" id="PTHR38478:SF1">
    <property type="entry name" value="ZINC DEPENDENT METALLOPROTEASE DOMAIN LIPOPROTEIN"/>
    <property type="match status" value="1"/>
</dbReference>
<dbReference type="GO" id="GO:0008237">
    <property type="term" value="F:metallopeptidase activity"/>
    <property type="evidence" value="ECO:0007669"/>
    <property type="project" value="UniProtKB-KW"/>
</dbReference>
<organism evidence="3 4">
    <name type="scientific">Agaribacter marinus</name>
    <dbReference type="NCBI Taxonomy" id="1431249"/>
    <lineage>
        <taxon>Bacteria</taxon>
        <taxon>Pseudomonadati</taxon>
        <taxon>Pseudomonadota</taxon>
        <taxon>Gammaproteobacteria</taxon>
        <taxon>Alteromonadales</taxon>
        <taxon>Alteromonadaceae</taxon>
        <taxon>Agaribacter</taxon>
    </lineage>
</organism>
<dbReference type="InterPro" id="IPR032534">
    <property type="entry name" value="EcxA_zinc-bd"/>
</dbReference>
<dbReference type="Proteomes" id="UP001156601">
    <property type="component" value="Unassembled WGS sequence"/>
</dbReference>
<dbReference type="PANTHER" id="PTHR38478">
    <property type="entry name" value="PEPTIDASE M1A AND M12B"/>
    <property type="match status" value="1"/>
</dbReference>
<feature type="domain" description="EcxA zinc-binding" evidence="1">
    <location>
        <begin position="412"/>
        <end position="718"/>
    </location>
</feature>
<dbReference type="Gene3D" id="3.40.390.10">
    <property type="entry name" value="Collagenase (Catalytic Domain)"/>
    <property type="match status" value="1"/>
</dbReference>
<dbReference type="SUPFAM" id="SSF55486">
    <property type="entry name" value="Metalloproteases ('zincins'), catalytic domain"/>
    <property type="match status" value="1"/>
</dbReference>